<keyword evidence="2 5" id="KW-0238">DNA-binding</keyword>
<dbReference type="PROSITE" id="PS00622">
    <property type="entry name" value="HTH_LUXR_1"/>
    <property type="match status" value="1"/>
</dbReference>
<accession>A0A1H9U343</accession>
<evidence type="ECO:0000256" key="3">
    <source>
        <dbReference type="ARBA" id="ARBA00023163"/>
    </source>
</evidence>
<dbReference type="GO" id="GO:0003677">
    <property type="term" value="F:DNA binding"/>
    <property type="evidence" value="ECO:0007669"/>
    <property type="project" value="UniProtKB-KW"/>
</dbReference>
<dbReference type="PANTHER" id="PTHR44688">
    <property type="entry name" value="DNA-BINDING TRANSCRIPTIONAL ACTIVATOR DEVR_DOSR"/>
    <property type="match status" value="1"/>
</dbReference>
<organism evidence="5 6">
    <name type="scientific">Streptomyces qinglanensis</name>
    <dbReference type="NCBI Taxonomy" id="943816"/>
    <lineage>
        <taxon>Bacteria</taxon>
        <taxon>Bacillati</taxon>
        <taxon>Actinomycetota</taxon>
        <taxon>Actinomycetes</taxon>
        <taxon>Kitasatosporales</taxon>
        <taxon>Streptomycetaceae</taxon>
        <taxon>Streptomyces</taxon>
    </lineage>
</organism>
<dbReference type="RefSeq" id="WP_075001203.1">
    <property type="nucleotide sequence ID" value="NZ_FOGO01000007.1"/>
</dbReference>
<dbReference type="PANTHER" id="PTHR44688:SF16">
    <property type="entry name" value="DNA-BINDING TRANSCRIPTIONAL ACTIVATOR DEVR_DOSR"/>
    <property type="match status" value="1"/>
</dbReference>
<dbReference type="Gene3D" id="1.10.10.10">
    <property type="entry name" value="Winged helix-like DNA-binding domain superfamily/Winged helix DNA-binding domain"/>
    <property type="match status" value="2"/>
</dbReference>
<proteinExistence type="predicted"/>
<dbReference type="InterPro" id="IPR036388">
    <property type="entry name" value="WH-like_DNA-bd_sf"/>
</dbReference>
<reference evidence="6" key="1">
    <citation type="submission" date="2016-10" db="EMBL/GenBank/DDBJ databases">
        <authorList>
            <person name="Varghese N."/>
            <person name="Submissions S."/>
        </authorList>
    </citation>
    <scope>NUCLEOTIDE SEQUENCE [LARGE SCALE GENOMIC DNA]</scope>
    <source>
        <strain evidence="6">CGMCC 4.6825</strain>
    </source>
</reference>
<dbReference type="SMART" id="SM00421">
    <property type="entry name" value="HTH_LUXR"/>
    <property type="match status" value="2"/>
</dbReference>
<dbReference type="EMBL" id="FOGO01000007">
    <property type="protein sequence ID" value="SES03970.1"/>
    <property type="molecule type" value="Genomic_DNA"/>
</dbReference>
<dbReference type="InterPro" id="IPR016032">
    <property type="entry name" value="Sig_transdc_resp-reg_C-effctor"/>
</dbReference>
<dbReference type="PROSITE" id="PS50043">
    <property type="entry name" value="HTH_LUXR_2"/>
    <property type="match status" value="1"/>
</dbReference>
<sequence length="149" mass="15849">MTGPRGLTDTELEVLRGTAAGDTYSEIGHHINLTTKSVANVATRVMRKLGAVSMPHAVYLATRTGLLDAPLDNPLTGRQLEALLWTALGYTAQHAADQMGTSLDTVRWLLRTAHHRLGARTATHAVALAMAAGLITPAHITTGRQEHAA</sequence>
<dbReference type="GO" id="GO:0006355">
    <property type="term" value="P:regulation of DNA-templated transcription"/>
    <property type="evidence" value="ECO:0007669"/>
    <property type="project" value="InterPro"/>
</dbReference>
<evidence type="ECO:0000256" key="1">
    <source>
        <dbReference type="ARBA" id="ARBA00023015"/>
    </source>
</evidence>
<evidence type="ECO:0000256" key="2">
    <source>
        <dbReference type="ARBA" id="ARBA00023125"/>
    </source>
</evidence>
<keyword evidence="1" id="KW-0805">Transcription regulation</keyword>
<name>A0A1H9U343_9ACTN</name>
<feature type="domain" description="HTH luxR-type" evidence="4">
    <location>
        <begin position="1"/>
        <end position="65"/>
    </location>
</feature>
<protein>
    <submittedName>
        <fullName evidence="5">DNA-binding transcriptional regulator, CsgD family</fullName>
    </submittedName>
</protein>
<gene>
    <name evidence="5" type="ORF">SAMN05421870_107291</name>
</gene>
<dbReference type="Pfam" id="PF00196">
    <property type="entry name" value="GerE"/>
    <property type="match status" value="1"/>
</dbReference>
<evidence type="ECO:0000313" key="5">
    <source>
        <dbReference type="EMBL" id="SES03970.1"/>
    </source>
</evidence>
<evidence type="ECO:0000313" key="6">
    <source>
        <dbReference type="Proteomes" id="UP000182841"/>
    </source>
</evidence>
<keyword evidence="3" id="KW-0804">Transcription</keyword>
<evidence type="ECO:0000259" key="4">
    <source>
        <dbReference type="PROSITE" id="PS50043"/>
    </source>
</evidence>
<dbReference type="Proteomes" id="UP000182841">
    <property type="component" value="Unassembled WGS sequence"/>
</dbReference>
<dbReference type="InterPro" id="IPR000792">
    <property type="entry name" value="Tscrpt_reg_LuxR_C"/>
</dbReference>
<dbReference type="SUPFAM" id="SSF46894">
    <property type="entry name" value="C-terminal effector domain of the bipartite response regulators"/>
    <property type="match status" value="2"/>
</dbReference>
<keyword evidence="6" id="KW-1185">Reference proteome</keyword>
<dbReference type="AlphaFoldDB" id="A0A1H9U343"/>